<dbReference type="RefSeq" id="WP_012634567.1">
    <property type="nucleotide sequence ID" value="NC_011898.1"/>
</dbReference>
<evidence type="ECO:0000313" key="1">
    <source>
        <dbReference type="EMBL" id="ACL74501.1"/>
    </source>
</evidence>
<dbReference type="Gene3D" id="3.40.50.300">
    <property type="entry name" value="P-loop containing nucleotide triphosphate hydrolases"/>
    <property type="match status" value="1"/>
</dbReference>
<accession>B8I4E7</accession>
<name>B8I4E7_RUMCH</name>
<dbReference type="OrthoDB" id="1738681at2"/>
<dbReference type="Proteomes" id="UP000001349">
    <property type="component" value="Chromosome"/>
</dbReference>
<dbReference type="AlphaFoldDB" id="B8I4E7"/>
<dbReference type="KEGG" id="cce:Ccel_0113"/>
<dbReference type="HOGENOM" id="CLU_1029353_0_0_9"/>
<reference evidence="1 2" key="1">
    <citation type="submission" date="2009-01" db="EMBL/GenBank/DDBJ databases">
        <title>Complete sequence of Clostridium cellulolyticum H10.</title>
        <authorList>
            <consortium name="US DOE Joint Genome Institute"/>
            <person name="Lucas S."/>
            <person name="Copeland A."/>
            <person name="Lapidus A."/>
            <person name="Glavina del Rio T."/>
            <person name="Dalin E."/>
            <person name="Tice H."/>
            <person name="Bruce D."/>
            <person name="Goodwin L."/>
            <person name="Pitluck S."/>
            <person name="Chertkov O."/>
            <person name="Saunders E."/>
            <person name="Brettin T."/>
            <person name="Detter J.C."/>
            <person name="Han C."/>
            <person name="Larimer F."/>
            <person name="Land M."/>
            <person name="Hauser L."/>
            <person name="Kyrpides N."/>
            <person name="Ivanova N."/>
            <person name="Zhou J."/>
            <person name="Richardson P."/>
        </authorList>
    </citation>
    <scope>NUCLEOTIDE SEQUENCE [LARGE SCALE GENOMIC DNA]</scope>
    <source>
        <strain evidence="2">ATCC 35319 / DSM 5812 / JCM 6584 / H10</strain>
    </source>
</reference>
<dbReference type="eggNOG" id="ENOG5033QB5">
    <property type="taxonomic scope" value="Bacteria"/>
</dbReference>
<organism evidence="1 2">
    <name type="scientific">Ruminiclostridium cellulolyticum (strain ATCC 35319 / DSM 5812 / JCM 6584 / H10)</name>
    <name type="common">Clostridium cellulolyticum</name>
    <dbReference type="NCBI Taxonomy" id="394503"/>
    <lineage>
        <taxon>Bacteria</taxon>
        <taxon>Bacillati</taxon>
        <taxon>Bacillota</taxon>
        <taxon>Clostridia</taxon>
        <taxon>Eubacteriales</taxon>
        <taxon>Oscillospiraceae</taxon>
        <taxon>Ruminiclostridium</taxon>
    </lineage>
</organism>
<dbReference type="InterPro" id="IPR027417">
    <property type="entry name" value="P-loop_NTPase"/>
</dbReference>
<dbReference type="STRING" id="394503.Ccel_0113"/>
<dbReference type="EMBL" id="CP001348">
    <property type="protein sequence ID" value="ACL74501.1"/>
    <property type="molecule type" value="Genomic_DNA"/>
</dbReference>
<evidence type="ECO:0008006" key="3">
    <source>
        <dbReference type="Google" id="ProtNLM"/>
    </source>
</evidence>
<dbReference type="SUPFAM" id="SSF52540">
    <property type="entry name" value="P-loop containing nucleoside triphosphate hydrolases"/>
    <property type="match status" value="1"/>
</dbReference>
<keyword evidence="2" id="KW-1185">Reference proteome</keyword>
<gene>
    <name evidence="1" type="ordered locus">Ccel_0113</name>
</gene>
<proteinExistence type="predicted"/>
<evidence type="ECO:0000313" key="2">
    <source>
        <dbReference type="Proteomes" id="UP000001349"/>
    </source>
</evidence>
<protein>
    <recommendedName>
        <fullName evidence="3">AAA domain-containing protein</fullName>
    </recommendedName>
</protein>
<sequence>MGKTVAVFSGAKNSGKSVVTYILANQIREIISEDKKVLVCCLNSKFSLLYKLLGIDESAPGIEELINLQESGYGQKSGSLHDIIPKSNGIHFLGSYKTTISYVNRNMAGFSKLIDRLEKDFDLIIFDTVSSKENAPTNIALEKSSLMINLFVQDAESVNTINSIMEGRTERETMYLISKYRDIYPRVGDIKRRFSLGKVYTMNYCRTLQEMKNRDSLHFYLQRDTECNSSARLISRYIAEAFSLELKPSEKEQKGVNYLKSIFSNMFMIQ</sequence>